<evidence type="ECO:0000313" key="3">
    <source>
        <dbReference type="EMBL" id="MFD0962861.1"/>
    </source>
</evidence>
<dbReference type="PANTHER" id="PTHR44395">
    <property type="match status" value="1"/>
</dbReference>
<dbReference type="RefSeq" id="WP_377712950.1">
    <property type="nucleotide sequence ID" value="NZ_JBHTJM010000002.1"/>
</dbReference>
<dbReference type="Proteomes" id="UP001596997">
    <property type="component" value="Unassembled WGS sequence"/>
</dbReference>
<protein>
    <submittedName>
        <fullName evidence="3">Tetratricopeptide repeat protein</fullName>
    </submittedName>
</protein>
<feature type="chain" id="PRO_5045654382" evidence="2">
    <location>
        <begin position="20"/>
        <end position="411"/>
    </location>
</feature>
<dbReference type="PANTHER" id="PTHR44395:SF1">
    <property type="entry name" value="PROTEIN O-MANNOSYL-TRANSFERASE TMTC3"/>
    <property type="match status" value="1"/>
</dbReference>
<evidence type="ECO:0000256" key="1">
    <source>
        <dbReference type="PROSITE-ProRule" id="PRU00339"/>
    </source>
</evidence>
<keyword evidence="4" id="KW-1185">Reference proteome</keyword>
<dbReference type="Pfam" id="PF13432">
    <property type="entry name" value="TPR_16"/>
    <property type="match status" value="1"/>
</dbReference>
<reference evidence="4" key="1">
    <citation type="journal article" date="2019" name="Int. J. Syst. Evol. Microbiol.">
        <title>The Global Catalogue of Microorganisms (GCM) 10K type strain sequencing project: providing services to taxonomists for standard genome sequencing and annotation.</title>
        <authorList>
            <consortium name="The Broad Institute Genomics Platform"/>
            <consortium name="The Broad Institute Genome Sequencing Center for Infectious Disease"/>
            <person name="Wu L."/>
            <person name="Ma J."/>
        </authorList>
    </citation>
    <scope>NUCLEOTIDE SEQUENCE [LARGE SCALE GENOMIC DNA]</scope>
    <source>
        <strain evidence="4">CCUG 62114</strain>
    </source>
</reference>
<sequence length="411" mass="45709">MKKKVLAIALLGFATMTMAQKNEVKALEKAIKSGNLANVKSLISTAEGVIGNADDKTKAKFYYLKAKAVLSGKDYDGIVKALADFEANKSNKYEAEISQLKTELSGKIVNEAIEDANKGKHEASAKKLLTAYRLNGDQEYLYYAANTYISAKKYDKSLPLLEELKQLDYTGVKTQYMAYNTATKKDEAFPNKQMRTLALKTGTHIKPTEKQTPSVKAEIIKNIALIHVNLGNTEKAITAIKDARANDPNDVSLIITEANLYLELGKKEEFTQLMKTAVEKDPNNPGLFFNLGVMSAENGDRVKAREYYQKSLDLRGDDINTNFNMAALILEDEKPLVEKMNSLGTSSADNKKYDLLQKQRNELYKSAVPYLEKILTVDAKNLDAAKTLKNIYGVLADMDNVKRMKAIIEAN</sequence>
<dbReference type="InterPro" id="IPR019734">
    <property type="entry name" value="TPR_rpt"/>
</dbReference>
<dbReference type="SMART" id="SM00028">
    <property type="entry name" value="TPR"/>
    <property type="match status" value="3"/>
</dbReference>
<feature type="signal peptide" evidence="2">
    <location>
        <begin position="1"/>
        <end position="19"/>
    </location>
</feature>
<evidence type="ECO:0000256" key="2">
    <source>
        <dbReference type="SAM" id="SignalP"/>
    </source>
</evidence>
<name>A0ABW3HZ94_9FLAO</name>
<comment type="caution">
    <text evidence="3">The sequence shown here is derived from an EMBL/GenBank/DDBJ whole genome shotgun (WGS) entry which is preliminary data.</text>
</comment>
<proteinExistence type="predicted"/>
<accession>A0ABW3HZ94</accession>
<feature type="repeat" description="TPR" evidence="1">
    <location>
        <begin position="217"/>
        <end position="250"/>
    </location>
</feature>
<dbReference type="Gene3D" id="1.25.40.10">
    <property type="entry name" value="Tetratricopeptide repeat domain"/>
    <property type="match status" value="1"/>
</dbReference>
<feature type="repeat" description="TPR" evidence="1">
    <location>
        <begin position="285"/>
        <end position="318"/>
    </location>
</feature>
<keyword evidence="2" id="KW-0732">Signal</keyword>
<dbReference type="EMBL" id="JBHTJM010000002">
    <property type="protein sequence ID" value="MFD0962861.1"/>
    <property type="molecule type" value="Genomic_DNA"/>
</dbReference>
<dbReference type="InterPro" id="IPR011990">
    <property type="entry name" value="TPR-like_helical_dom_sf"/>
</dbReference>
<evidence type="ECO:0000313" key="4">
    <source>
        <dbReference type="Proteomes" id="UP001596997"/>
    </source>
</evidence>
<dbReference type="Pfam" id="PF13181">
    <property type="entry name" value="TPR_8"/>
    <property type="match status" value="1"/>
</dbReference>
<dbReference type="PROSITE" id="PS50005">
    <property type="entry name" value="TPR"/>
    <property type="match status" value="2"/>
</dbReference>
<organism evidence="3 4">
    <name type="scientific">Pseudofulvibacter geojedonensis</name>
    <dbReference type="NCBI Taxonomy" id="1123758"/>
    <lineage>
        <taxon>Bacteria</taxon>
        <taxon>Pseudomonadati</taxon>
        <taxon>Bacteroidota</taxon>
        <taxon>Flavobacteriia</taxon>
        <taxon>Flavobacteriales</taxon>
        <taxon>Flavobacteriaceae</taxon>
        <taxon>Pseudofulvibacter</taxon>
    </lineage>
</organism>
<keyword evidence="1" id="KW-0802">TPR repeat</keyword>
<dbReference type="SUPFAM" id="SSF48452">
    <property type="entry name" value="TPR-like"/>
    <property type="match status" value="1"/>
</dbReference>
<gene>
    <name evidence="3" type="ORF">ACFQ1O_02445</name>
</gene>